<dbReference type="PANTHER" id="PTHR40788:SF2">
    <property type="entry name" value="CLR5 DOMAIN-CONTAINING PROTEIN"/>
    <property type="match status" value="1"/>
</dbReference>
<dbReference type="AlphaFoldDB" id="A0A162X3P2"/>
<reference evidence="1 2" key="1">
    <citation type="journal article" date="2016" name="Sci. Rep.">
        <title>Draft genome sequencing and secretome analysis of fungal phytopathogen Ascochyta rabiei provides insight into the necrotrophic effector repertoire.</title>
        <authorList>
            <person name="Verma S."/>
            <person name="Gazara R.K."/>
            <person name="Nizam S."/>
            <person name="Parween S."/>
            <person name="Chattopadhyay D."/>
            <person name="Verma P.K."/>
        </authorList>
    </citation>
    <scope>NUCLEOTIDE SEQUENCE [LARGE SCALE GENOMIC DNA]</scope>
    <source>
        <strain evidence="1 2">ArDII</strain>
    </source>
</reference>
<evidence type="ECO:0000313" key="1">
    <source>
        <dbReference type="EMBL" id="KZM19336.1"/>
    </source>
</evidence>
<organism evidence="1 2">
    <name type="scientific">Didymella rabiei</name>
    <name type="common">Chickpea ascochyta blight fungus</name>
    <name type="synonym">Mycosphaerella rabiei</name>
    <dbReference type="NCBI Taxonomy" id="5454"/>
    <lineage>
        <taxon>Eukaryota</taxon>
        <taxon>Fungi</taxon>
        <taxon>Dikarya</taxon>
        <taxon>Ascomycota</taxon>
        <taxon>Pezizomycotina</taxon>
        <taxon>Dothideomycetes</taxon>
        <taxon>Pleosporomycetidae</taxon>
        <taxon>Pleosporales</taxon>
        <taxon>Pleosporineae</taxon>
        <taxon>Didymellaceae</taxon>
        <taxon>Ascochyta</taxon>
    </lineage>
</organism>
<accession>A0A162X3P2</accession>
<dbReference type="STRING" id="5454.A0A162X3P2"/>
<comment type="caution">
    <text evidence="1">The sequence shown here is derived from an EMBL/GenBank/DDBJ whole genome shotgun (WGS) entry which is preliminary data.</text>
</comment>
<dbReference type="EMBL" id="JYNV01000295">
    <property type="protein sequence ID" value="KZM19336.1"/>
    <property type="molecule type" value="Genomic_DNA"/>
</dbReference>
<dbReference type="PANTHER" id="PTHR40788">
    <property type="entry name" value="CLR5 DOMAIN-CONTAINING PROTEIN-RELATED"/>
    <property type="match status" value="1"/>
</dbReference>
<name>A0A162X3P2_DIDRA</name>
<evidence type="ECO:0000313" key="2">
    <source>
        <dbReference type="Proteomes" id="UP000076837"/>
    </source>
</evidence>
<keyword evidence="2" id="KW-1185">Reference proteome</keyword>
<protein>
    <submittedName>
        <fullName evidence="1">Uncharacterized protein</fullName>
    </submittedName>
</protein>
<gene>
    <name evidence="1" type="ORF">ST47_g9534</name>
</gene>
<sequence length="291" mass="33166">MVAWSQPTHGADGEQVIELSELTARLCRDATVTPAMINALEVHFMLLPILKSWTMKTVAQRRKILLAAWPDMPEVHRPDNVVATEHATPGTIPDRFVWPFINQEDLTKPRTLLIFLNARGRKTPWGFSAIETQFSPALRIQQRILTFLFACARALLWDLTDDVLFKGPVQEEPSITQILEKKDAEHSSFTDILNLAPYHGWDSSNFSRLRGYIKGALSTQKNHIWVLREDPGYFADTVQEYLDHSLYEIFSACDFRPHNFTSLPEYKKSILVDFMDESLQCSTLGTTSARG</sequence>
<dbReference type="Proteomes" id="UP000076837">
    <property type="component" value="Unassembled WGS sequence"/>
</dbReference>
<proteinExistence type="predicted"/>